<proteinExistence type="predicted"/>
<sequence length="365" mass="39650">MTTTVTPRSTAQPAAAWRWGVFALVLALCIAGVVGYALRAAGRGSQTSVTPVQPAAATRLAALPAALDATAARPYLLFRSTALDERHGLVGLVRLDALDEPPQVAVTLRCERVHFAVDRGICLEARRGVLTSYSAHVFDRELKVLHSQQLAGSPSRARMSPDGRLAAMTVFVSGHAYSSPGFSTRTSILDTHTGRWVVEDLESFEVLRDDKRFHATDFNFWGISFTRDGHRFYATLASGGTPFLVEGDLQTRRMRVVQRDVECPSLSPDNRHVAFKRRAAQGEAGYPGWHIGVLELDTGAIRLLKSEPHSVDDQVEWLGNDEIAYALPSDGAQPGVSTNLWAMNIGGSSAPRRLLSSAHSPSVVR</sequence>
<evidence type="ECO:0000313" key="3">
    <source>
        <dbReference type="Proteomes" id="UP000293671"/>
    </source>
</evidence>
<evidence type="ECO:0000256" key="1">
    <source>
        <dbReference type="SAM" id="Phobius"/>
    </source>
</evidence>
<keyword evidence="1" id="KW-1133">Transmembrane helix</keyword>
<name>A0A4V2FSC4_9BURK</name>
<dbReference type="AlphaFoldDB" id="A0A4V2FSC4"/>
<gene>
    <name evidence="2" type="ORF">EV670_3365</name>
</gene>
<protein>
    <recommendedName>
        <fullName evidence="4">WD40 repeat protein</fullName>
    </recommendedName>
</protein>
<evidence type="ECO:0008006" key="4">
    <source>
        <dbReference type="Google" id="ProtNLM"/>
    </source>
</evidence>
<evidence type="ECO:0000313" key="2">
    <source>
        <dbReference type="EMBL" id="RZT93809.1"/>
    </source>
</evidence>
<dbReference type="InterPro" id="IPR011042">
    <property type="entry name" value="6-blade_b-propeller_TolB-like"/>
</dbReference>
<feature type="transmembrane region" description="Helical" evidence="1">
    <location>
        <begin position="16"/>
        <end position="38"/>
    </location>
</feature>
<dbReference type="SUPFAM" id="SSF82171">
    <property type="entry name" value="DPP6 N-terminal domain-like"/>
    <property type="match status" value="1"/>
</dbReference>
<dbReference type="EMBL" id="SHKP01000008">
    <property type="protein sequence ID" value="RZT93809.1"/>
    <property type="molecule type" value="Genomic_DNA"/>
</dbReference>
<keyword evidence="1" id="KW-0812">Transmembrane</keyword>
<dbReference type="Proteomes" id="UP000293671">
    <property type="component" value="Unassembled WGS sequence"/>
</dbReference>
<keyword evidence="3" id="KW-1185">Reference proteome</keyword>
<comment type="caution">
    <text evidence="2">The sequence shown here is derived from an EMBL/GenBank/DDBJ whole genome shotgun (WGS) entry which is preliminary data.</text>
</comment>
<keyword evidence="1" id="KW-0472">Membrane</keyword>
<reference evidence="2 3" key="1">
    <citation type="submission" date="2019-02" db="EMBL/GenBank/DDBJ databases">
        <title>Genomic Encyclopedia of Type Strains, Phase IV (KMG-IV): sequencing the most valuable type-strain genomes for metagenomic binning, comparative biology and taxonomic classification.</title>
        <authorList>
            <person name="Goeker M."/>
        </authorList>
    </citation>
    <scope>NUCLEOTIDE SEQUENCE [LARGE SCALE GENOMIC DNA]</scope>
    <source>
        <strain evidence="2 3">DSM 19570</strain>
    </source>
</reference>
<dbReference type="Gene3D" id="2.120.10.30">
    <property type="entry name" value="TolB, C-terminal domain"/>
    <property type="match status" value="1"/>
</dbReference>
<organism evidence="2 3">
    <name type="scientific">Rivibacter subsaxonicus</name>
    <dbReference type="NCBI Taxonomy" id="457575"/>
    <lineage>
        <taxon>Bacteria</taxon>
        <taxon>Pseudomonadati</taxon>
        <taxon>Pseudomonadota</taxon>
        <taxon>Betaproteobacteria</taxon>
        <taxon>Burkholderiales</taxon>
        <taxon>Rivibacter</taxon>
    </lineage>
</organism>
<dbReference type="RefSeq" id="WP_207225095.1">
    <property type="nucleotide sequence ID" value="NZ_SHKP01000008.1"/>
</dbReference>
<accession>A0A4V2FSC4</accession>